<feature type="domain" description="Fe/B12 periplasmic-binding" evidence="1">
    <location>
        <begin position="48"/>
        <end position="342"/>
    </location>
</feature>
<evidence type="ECO:0000313" key="2">
    <source>
        <dbReference type="EMBL" id="MBM3095769.1"/>
    </source>
</evidence>
<dbReference type="PANTHER" id="PTHR30535:SF34">
    <property type="entry name" value="MOLYBDATE-BINDING PROTEIN MOLA"/>
    <property type="match status" value="1"/>
</dbReference>
<evidence type="ECO:0000259" key="1">
    <source>
        <dbReference type="PROSITE" id="PS50983"/>
    </source>
</evidence>
<organism evidence="2 3">
    <name type="scientific">Ensifer canadensis</name>
    <dbReference type="NCBI Taxonomy" id="555315"/>
    <lineage>
        <taxon>Bacteria</taxon>
        <taxon>Pseudomonadati</taxon>
        <taxon>Pseudomonadota</taxon>
        <taxon>Alphaproteobacteria</taxon>
        <taxon>Hyphomicrobiales</taxon>
        <taxon>Rhizobiaceae</taxon>
        <taxon>Sinorhizobium/Ensifer group</taxon>
        <taxon>Ensifer</taxon>
    </lineage>
</organism>
<comment type="caution">
    <text evidence="2">The sequence shown here is derived from an EMBL/GenBank/DDBJ whole genome shotgun (WGS) entry which is preliminary data.</text>
</comment>
<protein>
    <submittedName>
        <fullName evidence="2">ABC transporter substrate-binding protein</fullName>
    </submittedName>
</protein>
<dbReference type="InterPro" id="IPR002491">
    <property type="entry name" value="ABC_transptr_periplasmic_BD"/>
</dbReference>
<dbReference type="AlphaFoldDB" id="A0AAW4FWU8"/>
<dbReference type="InterPro" id="IPR050902">
    <property type="entry name" value="ABC_Transporter_SBP"/>
</dbReference>
<name>A0AAW4FWU8_9HYPH</name>
<dbReference type="PROSITE" id="PS50983">
    <property type="entry name" value="FE_B12_PBP"/>
    <property type="match status" value="1"/>
</dbReference>
<evidence type="ECO:0000313" key="3">
    <source>
        <dbReference type="Proteomes" id="UP000744980"/>
    </source>
</evidence>
<dbReference type="SUPFAM" id="SSF53807">
    <property type="entry name" value="Helical backbone' metal receptor"/>
    <property type="match status" value="1"/>
</dbReference>
<keyword evidence="3" id="KW-1185">Reference proteome</keyword>
<proteinExistence type="predicted"/>
<dbReference type="EMBL" id="WXFA01000055">
    <property type="protein sequence ID" value="MBM3095769.1"/>
    <property type="molecule type" value="Genomic_DNA"/>
</dbReference>
<accession>A0AAW4FWU8</accession>
<sequence length="375" mass="40158">MPVQTTVPLVRLAAAFVIALFLGVPAAAEIRLTDAAGRDVRLAIPAQRIATNESLLLLSLALIDPDPVSRLAGWAAPQRIDRGFYQSFRARFPSIDSIPVAGGVVGSKTSPEAILAVKPDVFVVSLWDQSWTQVAATLEAAGVPVVFLDGPANDGRGPAETTISSIELLGKVIGREAQAHAFSDFVRPRYALITDRTRNLRRPSVLIDAHAGEDCCSTPGRDNRMTEYLKLAGGESISVGVPGYDGRLSAEYVLEKDPEVYIATGGPHLAAQNGLVLGDDITADAASRSFAMLVSSDLRSSLTAVRSGRAHAVSHQLSISVLNVLAFECYARWIHPDLFTDIDPAATLAEINNRFLSVPLEGTFWLDLDVSRIAH</sequence>
<dbReference type="PANTHER" id="PTHR30535">
    <property type="entry name" value="VITAMIN B12-BINDING PROTEIN"/>
    <property type="match status" value="1"/>
</dbReference>
<reference evidence="2 3" key="1">
    <citation type="submission" date="2020-01" db="EMBL/GenBank/DDBJ databases">
        <title>Draft genome assembly of Ensifer adhaerens T173.</title>
        <authorList>
            <person name="Craig J.E."/>
            <person name="Stinchcombe J.R."/>
        </authorList>
    </citation>
    <scope>NUCLEOTIDE SEQUENCE [LARGE SCALE GENOMIC DNA]</scope>
    <source>
        <strain evidence="2 3">T173</strain>
    </source>
</reference>
<dbReference type="Pfam" id="PF01497">
    <property type="entry name" value="Peripla_BP_2"/>
    <property type="match status" value="1"/>
</dbReference>
<gene>
    <name evidence="2" type="ORF">GFB56_34250</name>
</gene>
<dbReference type="Proteomes" id="UP000744980">
    <property type="component" value="Unassembled WGS sequence"/>
</dbReference>
<dbReference type="RefSeq" id="WP_203529961.1">
    <property type="nucleotide sequence ID" value="NZ_CP170160.1"/>
</dbReference>
<dbReference type="Gene3D" id="3.40.50.1980">
    <property type="entry name" value="Nitrogenase molybdenum iron protein domain"/>
    <property type="match status" value="2"/>
</dbReference>